<dbReference type="Proteomes" id="UP000002627">
    <property type="component" value="Chromosome"/>
</dbReference>
<dbReference type="KEGG" id="ljf:FI9785_1438"/>
<keyword evidence="2" id="KW-1185">Reference proteome</keyword>
<dbReference type="RefSeq" id="WP_012846517.1">
    <property type="nucleotide sequence ID" value="NC_013504.1"/>
</dbReference>
<evidence type="ECO:0000313" key="2">
    <source>
        <dbReference type="Proteomes" id="UP000002627"/>
    </source>
</evidence>
<organism evidence="1 2">
    <name type="scientific">Lactobacillus johnsonii (strain FI9785)</name>
    <dbReference type="NCBI Taxonomy" id="633699"/>
    <lineage>
        <taxon>Bacteria</taxon>
        <taxon>Bacillati</taxon>
        <taxon>Bacillota</taxon>
        <taxon>Bacilli</taxon>
        <taxon>Lactobacillales</taxon>
        <taxon>Lactobacillaceae</taxon>
        <taxon>Lactobacillus</taxon>
    </lineage>
</organism>
<dbReference type="EMBL" id="FN298497">
    <property type="protein sequence ID" value="CAX67298.1"/>
    <property type="molecule type" value="Genomic_DNA"/>
</dbReference>
<dbReference type="HOGENOM" id="CLU_3169481_0_0_9"/>
<accession>D0R5D5</accession>
<name>D0R5D5_LACJF</name>
<reference evidence="1 2" key="1">
    <citation type="journal article" date="2009" name="J. Bacteriol.">
        <title>Complete genome sequence of Lactobacillus johnsonii FI9785, a competitive exclusion agent against pathogens in poultry.</title>
        <authorList>
            <person name="Wegmann U."/>
            <person name="Overweg K."/>
            <person name="Horn N."/>
            <person name="Goesmann A."/>
            <person name="Narbad A."/>
            <person name="Gasson M.J."/>
            <person name="Shearman C."/>
        </authorList>
    </citation>
    <scope>NUCLEOTIDE SEQUENCE [LARGE SCALE GENOMIC DNA]</scope>
    <source>
        <strain evidence="1 2">FI9785</strain>
    </source>
</reference>
<protein>
    <submittedName>
        <fullName evidence="1">Uncharacterized protein</fullName>
    </submittedName>
</protein>
<dbReference type="AlphaFoldDB" id="D0R5D5"/>
<gene>
    <name evidence="1" type="ordered locus">FI9785_1438</name>
</gene>
<proteinExistence type="predicted"/>
<sequence>MKNFILSHKRWQQIFDVQLLIALIGIFLEVPSQNKKSLGILIQGAFL</sequence>
<evidence type="ECO:0000313" key="1">
    <source>
        <dbReference type="EMBL" id="CAX67298.1"/>
    </source>
</evidence>